<protein>
    <submittedName>
        <fullName evidence="6">NitT/TauT family transport system substrate-binding protein</fullName>
    </submittedName>
</protein>
<dbReference type="RefSeq" id="WP_107990926.1">
    <property type="nucleotide sequence ID" value="NZ_QAYG01000007.1"/>
</dbReference>
<dbReference type="AlphaFoldDB" id="A0A2T5V6N7"/>
<dbReference type="Gene3D" id="3.40.190.10">
    <property type="entry name" value="Periplasmic binding protein-like II"/>
    <property type="match status" value="2"/>
</dbReference>
<dbReference type="Proteomes" id="UP000244081">
    <property type="component" value="Unassembled WGS sequence"/>
</dbReference>
<dbReference type="SUPFAM" id="SSF53850">
    <property type="entry name" value="Periplasmic binding protein-like II"/>
    <property type="match status" value="1"/>
</dbReference>
<keyword evidence="3 4" id="KW-0732">Signal</keyword>
<dbReference type="InterPro" id="IPR015168">
    <property type="entry name" value="SsuA/THI5"/>
</dbReference>
<proteinExistence type="inferred from homology"/>
<dbReference type="Pfam" id="PF09084">
    <property type="entry name" value="NMT1"/>
    <property type="match status" value="1"/>
</dbReference>
<dbReference type="PANTHER" id="PTHR30024:SF47">
    <property type="entry name" value="TAURINE-BINDING PERIPLASMIC PROTEIN"/>
    <property type="match status" value="1"/>
</dbReference>
<evidence type="ECO:0000313" key="6">
    <source>
        <dbReference type="EMBL" id="PTW59396.1"/>
    </source>
</evidence>
<comment type="similarity">
    <text evidence="2">Belongs to the bacterial solute-binding protein SsuA/TauA family.</text>
</comment>
<organism evidence="6 7">
    <name type="scientific">Breoghania corrubedonensis</name>
    <dbReference type="NCBI Taxonomy" id="665038"/>
    <lineage>
        <taxon>Bacteria</taxon>
        <taxon>Pseudomonadati</taxon>
        <taxon>Pseudomonadota</taxon>
        <taxon>Alphaproteobacteria</taxon>
        <taxon>Hyphomicrobiales</taxon>
        <taxon>Stappiaceae</taxon>
        <taxon>Breoghania</taxon>
    </lineage>
</organism>
<sequence>MQRLITACLGALAVLMAATFAQAAPEKQKIVVGLPVTSATFLPLFLADERGYFKNEGVDVDIVTFRGGTNMVRGMIAGNVDIGVTALAGVSVGIKAGQPIKAFYGGFNMALFEWYAVKGITSIEETKGKRFGVTSLGSSTDFLTRYALKLNGIDPEKDVQIIAAGGSGDRLPAMETSQLEVNILAPPYTFKAADLGYNRIVSQKDLAPDFPFHVFFATDDFREKNPETIRAFLRGLVRGIRDAKADRAGSIQVLAERTGLNDNYAGRAYDAFIDSIYEDGRMPSEAGMKAFWEMGILGGAYDEAWPEAKYLDRTFIDSYAQWKPGT</sequence>
<evidence type="ECO:0000256" key="4">
    <source>
        <dbReference type="SAM" id="SignalP"/>
    </source>
</evidence>
<comment type="subcellular location">
    <subcellularLocation>
        <location evidence="1">Periplasm</location>
    </subcellularLocation>
</comment>
<gene>
    <name evidence="6" type="ORF">C8N35_107109</name>
</gene>
<reference evidence="6 7" key="1">
    <citation type="submission" date="2018-04" db="EMBL/GenBank/DDBJ databases">
        <title>Genomic Encyclopedia of Archaeal and Bacterial Type Strains, Phase II (KMG-II): from individual species to whole genera.</title>
        <authorList>
            <person name="Goeker M."/>
        </authorList>
    </citation>
    <scope>NUCLEOTIDE SEQUENCE [LARGE SCALE GENOMIC DNA]</scope>
    <source>
        <strain evidence="6 7">DSM 23382</strain>
    </source>
</reference>
<comment type="caution">
    <text evidence="6">The sequence shown here is derived from an EMBL/GenBank/DDBJ whole genome shotgun (WGS) entry which is preliminary data.</text>
</comment>
<dbReference type="PANTHER" id="PTHR30024">
    <property type="entry name" value="ALIPHATIC SULFONATES-BINDING PROTEIN-RELATED"/>
    <property type="match status" value="1"/>
</dbReference>
<evidence type="ECO:0000313" key="7">
    <source>
        <dbReference type="Proteomes" id="UP000244081"/>
    </source>
</evidence>
<name>A0A2T5V6N7_9HYPH</name>
<dbReference type="OrthoDB" id="8135527at2"/>
<accession>A0A2T5V6N7</accession>
<evidence type="ECO:0000256" key="2">
    <source>
        <dbReference type="ARBA" id="ARBA00010742"/>
    </source>
</evidence>
<dbReference type="EMBL" id="QAYG01000007">
    <property type="protein sequence ID" value="PTW59396.1"/>
    <property type="molecule type" value="Genomic_DNA"/>
</dbReference>
<feature type="chain" id="PRO_5015681966" evidence="4">
    <location>
        <begin position="24"/>
        <end position="326"/>
    </location>
</feature>
<feature type="domain" description="SsuA/THI5-like" evidence="5">
    <location>
        <begin position="40"/>
        <end position="246"/>
    </location>
</feature>
<evidence type="ECO:0000259" key="5">
    <source>
        <dbReference type="Pfam" id="PF09084"/>
    </source>
</evidence>
<keyword evidence="7" id="KW-1185">Reference proteome</keyword>
<evidence type="ECO:0000256" key="3">
    <source>
        <dbReference type="ARBA" id="ARBA00022729"/>
    </source>
</evidence>
<evidence type="ECO:0000256" key="1">
    <source>
        <dbReference type="ARBA" id="ARBA00004418"/>
    </source>
</evidence>
<feature type="signal peptide" evidence="4">
    <location>
        <begin position="1"/>
        <end position="23"/>
    </location>
</feature>
<dbReference type="GO" id="GO:0042597">
    <property type="term" value="C:periplasmic space"/>
    <property type="evidence" value="ECO:0007669"/>
    <property type="project" value="UniProtKB-SubCell"/>
</dbReference>